<dbReference type="EMBL" id="FAOZ01000003">
    <property type="protein sequence ID" value="CUU54843.1"/>
    <property type="molecule type" value="Genomic_DNA"/>
</dbReference>
<feature type="transmembrane region" description="Helical" evidence="1">
    <location>
        <begin position="49"/>
        <end position="69"/>
    </location>
</feature>
<keyword evidence="1" id="KW-0472">Membrane</keyword>
<evidence type="ECO:0000256" key="1">
    <source>
        <dbReference type="SAM" id="Phobius"/>
    </source>
</evidence>
<protein>
    <submittedName>
        <fullName evidence="2">Uncharacterized protein</fullName>
    </submittedName>
</protein>
<dbReference type="AlphaFoldDB" id="A0A0S4QGY5"/>
<reference evidence="3" key="1">
    <citation type="submission" date="2015-11" db="EMBL/GenBank/DDBJ databases">
        <authorList>
            <person name="Varghese N."/>
        </authorList>
    </citation>
    <scope>NUCLEOTIDE SEQUENCE [LARGE SCALE GENOMIC DNA]</scope>
    <source>
        <strain evidence="3">DSM 45899</strain>
    </source>
</reference>
<sequence length="144" mass="16108">MHFLAGAGSMVVAAGLHPCRLRARRRLTVALVGLACVALASAVGELAALGTAGGVFLLAIGWVLWSWQLRIAGDLGYRRAAEVPPPVRVRSEWLPLNPFFAIRYIVRMKNDPYSKRVTEPEYFDFDGLWEALLIRVKHLGRRRR</sequence>
<proteinExistence type="predicted"/>
<keyword evidence="1" id="KW-0812">Transmembrane</keyword>
<dbReference type="RefSeq" id="WP_091272702.1">
    <property type="nucleotide sequence ID" value="NZ_FAOZ01000003.1"/>
</dbReference>
<dbReference type="Proteomes" id="UP000198802">
    <property type="component" value="Unassembled WGS sequence"/>
</dbReference>
<keyword evidence="1" id="KW-1133">Transmembrane helix</keyword>
<evidence type="ECO:0000313" key="3">
    <source>
        <dbReference type="Proteomes" id="UP000198802"/>
    </source>
</evidence>
<gene>
    <name evidence="2" type="ORF">Ga0074812_103333</name>
</gene>
<feature type="transmembrane region" description="Helical" evidence="1">
    <location>
        <begin position="27"/>
        <end position="43"/>
    </location>
</feature>
<keyword evidence="3" id="KW-1185">Reference proteome</keyword>
<accession>A0A0S4QGY5</accession>
<organism evidence="2 3">
    <name type="scientific">Parafrankia irregularis</name>
    <dbReference type="NCBI Taxonomy" id="795642"/>
    <lineage>
        <taxon>Bacteria</taxon>
        <taxon>Bacillati</taxon>
        <taxon>Actinomycetota</taxon>
        <taxon>Actinomycetes</taxon>
        <taxon>Frankiales</taxon>
        <taxon>Frankiaceae</taxon>
        <taxon>Parafrankia</taxon>
    </lineage>
</organism>
<name>A0A0S4QGY5_9ACTN</name>
<evidence type="ECO:0000313" key="2">
    <source>
        <dbReference type="EMBL" id="CUU54843.1"/>
    </source>
</evidence>